<dbReference type="Pfam" id="PF02317">
    <property type="entry name" value="Octopine_DH"/>
    <property type="match status" value="1"/>
</dbReference>
<dbReference type="InterPro" id="IPR051729">
    <property type="entry name" value="Opine/Lysopine_DH"/>
</dbReference>
<evidence type="ECO:0000313" key="4">
    <source>
        <dbReference type="Proteomes" id="UP000322976"/>
    </source>
</evidence>
<dbReference type="PANTHER" id="PTHR38015">
    <property type="entry name" value="BLR6086 PROTEIN"/>
    <property type="match status" value="1"/>
</dbReference>
<feature type="domain" description="Opine dehydrogenase" evidence="1">
    <location>
        <begin position="181"/>
        <end position="325"/>
    </location>
</feature>
<dbReference type="Proteomes" id="UP000322976">
    <property type="component" value="Unassembled WGS sequence"/>
</dbReference>
<dbReference type="Gene3D" id="1.10.1040.10">
    <property type="entry name" value="N-(1-d-carboxylethyl)-l-norvaline Dehydrogenase, domain 2"/>
    <property type="match status" value="1"/>
</dbReference>
<protein>
    <submittedName>
        <fullName evidence="3">NADP transhydrogenase subunit alpha</fullName>
    </submittedName>
</protein>
<organism evidence="3 4">
    <name type="scientific">Calorimonas adulescens</name>
    <dbReference type="NCBI Taxonomy" id="2606906"/>
    <lineage>
        <taxon>Bacteria</taxon>
        <taxon>Bacillati</taxon>
        <taxon>Bacillota</taxon>
        <taxon>Clostridia</taxon>
        <taxon>Thermoanaerobacterales</taxon>
        <taxon>Thermoanaerobacteraceae</taxon>
        <taxon>Calorimonas</taxon>
    </lineage>
</organism>
<dbReference type="RefSeq" id="WP_149545568.1">
    <property type="nucleotide sequence ID" value="NZ_VTPS01000012.1"/>
</dbReference>
<dbReference type="GO" id="GO:0050661">
    <property type="term" value="F:NADP binding"/>
    <property type="evidence" value="ECO:0007669"/>
    <property type="project" value="InterPro"/>
</dbReference>
<dbReference type="InterPro" id="IPR006115">
    <property type="entry name" value="6PGDH_NADP-bd"/>
</dbReference>
<dbReference type="SUPFAM" id="SSF51735">
    <property type="entry name" value="NAD(P)-binding Rossmann-fold domains"/>
    <property type="match status" value="1"/>
</dbReference>
<keyword evidence="4" id="KW-1185">Reference proteome</keyword>
<evidence type="ECO:0000313" key="3">
    <source>
        <dbReference type="EMBL" id="TZE81590.1"/>
    </source>
</evidence>
<gene>
    <name evidence="3" type="ORF">FWJ32_08715</name>
</gene>
<reference evidence="3 4" key="1">
    <citation type="submission" date="2019-08" db="EMBL/GenBank/DDBJ databases">
        <title>Calorimonas adulescens gen. nov., sp. nov., an anaerobic thermophilic bacterium from Sakhalin hot spring.</title>
        <authorList>
            <person name="Khomyakova M.A."/>
            <person name="Merkel A.Y."/>
            <person name="Novikov A."/>
            <person name="Bonch-Osmolovskaya E.A."/>
            <person name="Slobodkin A.I."/>
        </authorList>
    </citation>
    <scope>NUCLEOTIDE SEQUENCE [LARGE SCALE GENOMIC DNA]</scope>
    <source>
        <strain evidence="3 4">A05MB</strain>
    </source>
</reference>
<dbReference type="AlphaFoldDB" id="A0A5D8QAG4"/>
<feature type="domain" description="6-phosphogluconate dehydrogenase NADP-binding" evidence="2">
    <location>
        <begin position="2"/>
        <end position="100"/>
    </location>
</feature>
<dbReference type="SUPFAM" id="SSF48179">
    <property type="entry name" value="6-phosphogluconate dehydrogenase C-terminal domain-like"/>
    <property type="match status" value="1"/>
</dbReference>
<comment type="caution">
    <text evidence="3">The sequence shown here is derived from an EMBL/GenBank/DDBJ whole genome shotgun (WGS) entry which is preliminary data.</text>
</comment>
<sequence>MKFAVIGAGNGGQAMAAHLSIMGFDVTLYNRSPEKIERLRQRGGITLEGEVEGFGTPDLTSDIREAVKDADIIMVTVPASGHRDIAYAVIPYLKDGQVIVLNPGRTGGALEFNNILRQLNMDRRVTIGEAETLIYACREKEPGTIRINSVKNIVFFATIPSFMVWPTVKMINKAYPQFVPAKNVLETSLNNIGAVFHPAPTLLNTGRIEADNDGFEYYLEGVSPSVATVLERIDMERLRVARALGIKLPSAKKWLEETYGAKGKTLYEAIQNTRAYKGIKAPATVNTRYIFEDVPNSLVPIASLGNEVGVDTPTIKSVIQLASCMHGIDYWENGRNARRLGLDGLTKDEILAYAEGNFAYEKEVSL</sequence>
<accession>A0A5D8QAG4</accession>
<evidence type="ECO:0000259" key="2">
    <source>
        <dbReference type="Pfam" id="PF03446"/>
    </source>
</evidence>
<dbReference type="InterPro" id="IPR008927">
    <property type="entry name" value="6-PGluconate_DH-like_C_sf"/>
</dbReference>
<dbReference type="EMBL" id="VTPS01000012">
    <property type="protein sequence ID" value="TZE81590.1"/>
    <property type="molecule type" value="Genomic_DNA"/>
</dbReference>
<dbReference type="GO" id="GO:0016491">
    <property type="term" value="F:oxidoreductase activity"/>
    <property type="evidence" value="ECO:0007669"/>
    <property type="project" value="InterPro"/>
</dbReference>
<dbReference type="Pfam" id="PF03446">
    <property type="entry name" value="NAD_binding_2"/>
    <property type="match status" value="1"/>
</dbReference>
<name>A0A5D8QAG4_9THEO</name>
<dbReference type="InterPro" id="IPR013328">
    <property type="entry name" value="6PGD_dom2"/>
</dbReference>
<dbReference type="InterPro" id="IPR003421">
    <property type="entry name" value="Opine_DH"/>
</dbReference>
<evidence type="ECO:0000259" key="1">
    <source>
        <dbReference type="Pfam" id="PF02317"/>
    </source>
</evidence>
<dbReference type="InterPro" id="IPR036291">
    <property type="entry name" value="NAD(P)-bd_dom_sf"/>
</dbReference>
<dbReference type="Gene3D" id="3.40.50.720">
    <property type="entry name" value="NAD(P)-binding Rossmann-like Domain"/>
    <property type="match status" value="1"/>
</dbReference>
<dbReference type="PANTHER" id="PTHR38015:SF1">
    <property type="entry name" value="OPINE DEHYDROGENASE DOMAIN-CONTAINING PROTEIN"/>
    <property type="match status" value="1"/>
</dbReference>
<proteinExistence type="predicted"/>